<gene>
    <name evidence="3" type="ORF">B5G41_07665</name>
    <name evidence="2" type="ORF">F2Y10_03435</name>
</gene>
<dbReference type="RefSeq" id="WP_018696507.1">
    <property type="nucleotide sequence ID" value="NZ_AP025562.1"/>
</dbReference>
<evidence type="ECO:0000313" key="2">
    <source>
        <dbReference type="EMBL" id="KAA2380508.1"/>
    </source>
</evidence>
<dbReference type="Proteomes" id="UP000195772">
    <property type="component" value="Unassembled WGS sequence"/>
</dbReference>
<dbReference type="eggNOG" id="COG0322">
    <property type="taxonomic scope" value="Bacteria"/>
</dbReference>
<reference evidence="2 5" key="3">
    <citation type="journal article" date="2019" name="Nat. Med.">
        <title>A library of human gut bacterial isolates paired with longitudinal multiomics data enables mechanistic microbiome research.</title>
        <authorList>
            <person name="Poyet M."/>
            <person name="Groussin M."/>
            <person name="Gibbons S.M."/>
            <person name="Avila-Pacheco J."/>
            <person name="Jiang X."/>
            <person name="Kearney S.M."/>
            <person name="Perrotta A.R."/>
            <person name="Berdy B."/>
            <person name="Zhao S."/>
            <person name="Lieberman T.D."/>
            <person name="Swanson P.K."/>
            <person name="Smith M."/>
            <person name="Roesemann S."/>
            <person name="Alexander J.E."/>
            <person name="Rich S.A."/>
            <person name="Livny J."/>
            <person name="Vlamakis H."/>
            <person name="Clish C."/>
            <person name="Bullock K."/>
            <person name="Deik A."/>
            <person name="Scott J."/>
            <person name="Pierce K.A."/>
            <person name="Xavier R.J."/>
            <person name="Alm E.J."/>
        </authorList>
    </citation>
    <scope>NUCLEOTIDE SEQUENCE [LARGE SCALE GENOMIC DNA]</scope>
    <source>
        <strain evidence="2 5">BIOML-A266</strain>
    </source>
</reference>
<reference evidence="4" key="1">
    <citation type="submission" date="2017-04" db="EMBL/GenBank/DDBJ databases">
        <title>Function of individual gut microbiota members based on whole genome sequencing of pure cultures obtained from chicken caecum.</title>
        <authorList>
            <person name="Medvecky M."/>
            <person name="Cejkova D."/>
            <person name="Polansky O."/>
            <person name="Karasova D."/>
            <person name="Kubasova T."/>
            <person name="Cizek A."/>
            <person name="Rychlik I."/>
        </authorList>
    </citation>
    <scope>NUCLEOTIDE SEQUENCE [LARGE SCALE GENOMIC DNA]</scope>
    <source>
        <strain evidence="4">An90</strain>
    </source>
</reference>
<keyword evidence="1" id="KW-0732">Signal</keyword>
<dbReference type="EMBL" id="VVXH01000002">
    <property type="protein sequence ID" value="KAA2380508.1"/>
    <property type="molecule type" value="Genomic_DNA"/>
</dbReference>
<name>A0A1Y3QVB5_9BACT</name>
<evidence type="ECO:0000313" key="4">
    <source>
        <dbReference type="Proteomes" id="UP000195772"/>
    </source>
</evidence>
<dbReference type="InterPro" id="IPR032286">
    <property type="entry name" value="DUF4837"/>
</dbReference>
<dbReference type="GeneID" id="59808038"/>
<evidence type="ECO:0000313" key="3">
    <source>
        <dbReference type="EMBL" id="OUN03556.1"/>
    </source>
</evidence>
<sequence length="341" mass="38237">MKTIFRIALAAAVVATMAGCKAFRTLTDSRLKTAQGAPYELIVVCPQQEWTGEVGDTLRAIFTAPIPYLNQTEPLFDVLRVTERGFTGMVADHRNILKVLKDPTLTESSVAVQYNVTSDPQIVMTLMGPNDKSITAFLSANRGNIVLALENAERDRAIKYAEKFNEKGIHDAVLKNFGVEMNVPKGYALAANEPDFLWARYEYPTASQGFFIYSYPYEGKESLSPGALLAARNKFAARIPGPSDGSYMTTSDAFAPDFRMFRMEGRLWCEMRGFWDVHGDFMGGPFVSYTTVDTATNRVFTLDCYIYSPKNPKRNYMRGVEHLLYLVKFPAAEAPQEEQRQ</sequence>
<dbReference type="Pfam" id="PF16125">
    <property type="entry name" value="DUF4837"/>
    <property type="match status" value="1"/>
</dbReference>
<dbReference type="OrthoDB" id="1115230at2"/>
<feature type="signal peptide" evidence="1">
    <location>
        <begin position="1"/>
        <end position="22"/>
    </location>
</feature>
<reference evidence="3" key="2">
    <citation type="journal article" date="2018" name="BMC Genomics">
        <title>Whole genome sequencing and function prediction of 133 gut anaerobes isolated from chicken caecum in pure cultures.</title>
        <authorList>
            <person name="Medvecky M."/>
            <person name="Cejkova D."/>
            <person name="Polansky O."/>
            <person name="Karasova D."/>
            <person name="Kubasova T."/>
            <person name="Cizek A."/>
            <person name="Rychlik I."/>
        </authorList>
    </citation>
    <scope>NUCLEOTIDE SEQUENCE</scope>
    <source>
        <strain evidence="3">An90</strain>
    </source>
</reference>
<protein>
    <submittedName>
        <fullName evidence="3">DUF4837 domain-containing protein</fullName>
    </submittedName>
    <submittedName>
        <fullName evidence="2">DUF4837 family protein</fullName>
    </submittedName>
</protein>
<dbReference type="AlphaFoldDB" id="A0A1Y3QVB5"/>
<proteinExistence type="predicted"/>
<dbReference type="EMBL" id="NFHB01000004">
    <property type="protein sequence ID" value="OUN03556.1"/>
    <property type="molecule type" value="Genomic_DNA"/>
</dbReference>
<dbReference type="PROSITE" id="PS51257">
    <property type="entry name" value="PROKAR_LIPOPROTEIN"/>
    <property type="match status" value="1"/>
</dbReference>
<evidence type="ECO:0000256" key="1">
    <source>
        <dbReference type="SAM" id="SignalP"/>
    </source>
</evidence>
<feature type="chain" id="PRO_5040575960" evidence="1">
    <location>
        <begin position="23"/>
        <end position="341"/>
    </location>
</feature>
<comment type="caution">
    <text evidence="3">The sequence shown here is derived from an EMBL/GenBank/DDBJ whole genome shotgun (WGS) entry which is preliminary data.</text>
</comment>
<organism evidence="3 4">
    <name type="scientific">Alistipes onderdonkii</name>
    <dbReference type="NCBI Taxonomy" id="328813"/>
    <lineage>
        <taxon>Bacteria</taxon>
        <taxon>Pseudomonadati</taxon>
        <taxon>Bacteroidota</taxon>
        <taxon>Bacteroidia</taxon>
        <taxon>Bacteroidales</taxon>
        <taxon>Rikenellaceae</taxon>
        <taxon>Alistipes</taxon>
    </lineage>
</organism>
<accession>A0A1Y3QVB5</accession>
<evidence type="ECO:0000313" key="5">
    <source>
        <dbReference type="Proteomes" id="UP000322940"/>
    </source>
</evidence>
<dbReference type="Proteomes" id="UP000322940">
    <property type="component" value="Unassembled WGS sequence"/>
</dbReference>